<name>A0A5B9G9C8_NPVMC</name>
<accession>A0A5B9G9C8</accession>
<sequence length="87" mass="9732">MCVIRKKTVVNVTKVLINNLFKKNFVYFITKLTCVFVMHIKSILLFVILAAANYGAMACTDTGRNCKYSYECCSGACSAAFGFCLHR</sequence>
<feature type="transmembrane region" description="Helical" evidence="1">
    <location>
        <begin position="25"/>
        <end position="52"/>
    </location>
</feature>
<protein>
    <submittedName>
        <fullName evidence="2">Ctl</fullName>
    </submittedName>
</protein>
<dbReference type="EMBL" id="MK409385">
    <property type="protein sequence ID" value="QEE79994.1"/>
    <property type="molecule type" value="Genomic_DNA"/>
</dbReference>
<keyword evidence="1" id="KW-0812">Transmembrane</keyword>
<reference evidence="2" key="1">
    <citation type="submission" date="2019-01" db="EMBL/GenBank/DDBJ databases">
        <title>Genomics of alphabaculovirus isolates infecting Mamestra species from North America and Eurasia.</title>
        <authorList>
            <person name="Erlandson M.A."/>
            <person name="Baldwin D."/>
            <person name="Theilmann D.A."/>
        </authorList>
    </citation>
    <scope>NUCLEOTIDE SEQUENCE</scope>
    <source>
        <strain evidence="2">AB260</strain>
    </source>
</reference>
<keyword evidence="1" id="KW-0472">Membrane</keyword>
<proteinExistence type="predicted"/>
<keyword evidence="1" id="KW-1133">Transmembrane helix</keyword>
<dbReference type="Pfam" id="PF08087">
    <property type="entry name" value="Toxin_18"/>
    <property type="match status" value="1"/>
</dbReference>
<evidence type="ECO:0000313" key="2">
    <source>
        <dbReference type="EMBL" id="QEE79994.1"/>
    </source>
</evidence>
<dbReference type="InterPro" id="IPR012623">
    <property type="entry name" value="Toxin_18"/>
</dbReference>
<organismHost>
    <name type="scientific">Mamestra configurata</name>
    <name type="common">bertha armyworm</name>
    <dbReference type="NCBI Taxonomy" id="174822"/>
</organismHost>
<evidence type="ECO:0000256" key="1">
    <source>
        <dbReference type="SAM" id="Phobius"/>
    </source>
</evidence>
<organism evidence="2">
    <name type="scientific">Mamestra configurata nucleopolyhedrovirus</name>
    <name type="common">MacoNPV</name>
    <dbReference type="NCBI Taxonomy" id="207830"/>
    <lineage>
        <taxon>Viruses</taxon>
        <taxon>Viruses incertae sedis</taxon>
        <taxon>Naldaviricetes</taxon>
        <taxon>Lefavirales</taxon>
        <taxon>Baculoviridae</taxon>
        <taxon>Alphabaculovirus</taxon>
        <taxon>Alphabaculovirus maconfiguratae</taxon>
    </lineage>
</organism>